<dbReference type="OrthoDB" id="432970at2759"/>
<evidence type="ECO:0000256" key="3">
    <source>
        <dbReference type="ARBA" id="ARBA00022833"/>
    </source>
</evidence>
<evidence type="ECO:0000259" key="5">
    <source>
        <dbReference type="PROSITE" id="PS50865"/>
    </source>
</evidence>
<evidence type="ECO:0000256" key="2">
    <source>
        <dbReference type="ARBA" id="ARBA00022771"/>
    </source>
</evidence>
<dbReference type="Pfam" id="PF01753">
    <property type="entry name" value="zf-MYND"/>
    <property type="match status" value="1"/>
</dbReference>
<dbReference type="AlphaFoldDB" id="A0A9P5Y1Q7"/>
<evidence type="ECO:0000313" key="6">
    <source>
        <dbReference type="EMBL" id="KAF9460723.1"/>
    </source>
</evidence>
<dbReference type="Gene3D" id="6.10.140.2220">
    <property type="match status" value="1"/>
</dbReference>
<feature type="domain" description="MYND-type" evidence="5">
    <location>
        <begin position="94"/>
        <end position="136"/>
    </location>
</feature>
<evidence type="ECO:0000256" key="1">
    <source>
        <dbReference type="ARBA" id="ARBA00022723"/>
    </source>
</evidence>
<evidence type="ECO:0000313" key="7">
    <source>
        <dbReference type="Proteomes" id="UP000807353"/>
    </source>
</evidence>
<protein>
    <recommendedName>
        <fullName evidence="5">MYND-type domain-containing protein</fullName>
    </recommendedName>
</protein>
<sequence length="141" mass="15396">MAASEVGGMNADEVGEVGQFLSTLLVLQGVTDIDAEDKAILVPKLRQWERAFLGRLAANTSNRCLALLTEEPHMRPMMQSVKTMLESCIQKCGVTSCPRVLQTSGIELLQCARCKAAVYCGKAHQKQAWPLHKATCFAPSF</sequence>
<keyword evidence="1" id="KW-0479">Metal-binding</keyword>
<name>A0A9P5Y1Q7_9AGAR</name>
<keyword evidence="7" id="KW-1185">Reference proteome</keyword>
<dbReference type="SUPFAM" id="SSF144232">
    <property type="entry name" value="HIT/MYND zinc finger-like"/>
    <property type="match status" value="1"/>
</dbReference>
<organism evidence="6 7">
    <name type="scientific">Collybia nuda</name>
    <dbReference type="NCBI Taxonomy" id="64659"/>
    <lineage>
        <taxon>Eukaryota</taxon>
        <taxon>Fungi</taxon>
        <taxon>Dikarya</taxon>
        <taxon>Basidiomycota</taxon>
        <taxon>Agaricomycotina</taxon>
        <taxon>Agaricomycetes</taxon>
        <taxon>Agaricomycetidae</taxon>
        <taxon>Agaricales</taxon>
        <taxon>Tricholomatineae</taxon>
        <taxon>Clitocybaceae</taxon>
        <taxon>Collybia</taxon>
    </lineage>
</organism>
<gene>
    <name evidence="6" type="ORF">BDZ94DRAFT_1265357</name>
</gene>
<comment type="caution">
    <text evidence="6">The sequence shown here is derived from an EMBL/GenBank/DDBJ whole genome shotgun (WGS) entry which is preliminary data.</text>
</comment>
<keyword evidence="2 4" id="KW-0863">Zinc-finger</keyword>
<evidence type="ECO:0000256" key="4">
    <source>
        <dbReference type="PROSITE-ProRule" id="PRU00134"/>
    </source>
</evidence>
<dbReference type="EMBL" id="MU150294">
    <property type="protein sequence ID" value="KAF9460723.1"/>
    <property type="molecule type" value="Genomic_DNA"/>
</dbReference>
<dbReference type="InterPro" id="IPR002893">
    <property type="entry name" value="Znf_MYND"/>
</dbReference>
<reference evidence="6" key="1">
    <citation type="submission" date="2020-11" db="EMBL/GenBank/DDBJ databases">
        <authorList>
            <consortium name="DOE Joint Genome Institute"/>
            <person name="Ahrendt S."/>
            <person name="Riley R."/>
            <person name="Andreopoulos W."/>
            <person name="Labutti K."/>
            <person name="Pangilinan J."/>
            <person name="Ruiz-Duenas F.J."/>
            <person name="Barrasa J.M."/>
            <person name="Sanchez-Garcia M."/>
            <person name="Camarero S."/>
            <person name="Miyauchi S."/>
            <person name="Serrano A."/>
            <person name="Linde D."/>
            <person name="Babiker R."/>
            <person name="Drula E."/>
            <person name="Ayuso-Fernandez I."/>
            <person name="Pacheco R."/>
            <person name="Padilla G."/>
            <person name="Ferreira P."/>
            <person name="Barriuso J."/>
            <person name="Kellner H."/>
            <person name="Castanera R."/>
            <person name="Alfaro M."/>
            <person name="Ramirez L."/>
            <person name="Pisabarro A.G."/>
            <person name="Kuo A."/>
            <person name="Tritt A."/>
            <person name="Lipzen A."/>
            <person name="He G."/>
            <person name="Yan M."/>
            <person name="Ng V."/>
            <person name="Cullen D."/>
            <person name="Martin F."/>
            <person name="Rosso M.-N."/>
            <person name="Henrissat B."/>
            <person name="Hibbett D."/>
            <person name="Martinez A.T."/>
            <person name="Grigoriev I.V."/>
        </authorList>
    </citation>
    <scope>NUCLEOTIDE SEQUENCE</scope>
    <source>
        <strain evidence="6">CBS 247.69</strain>
    </source>
</reference>
<accession>A0A9P5Y1Q7</accession>
<keyword evidence="3" id="KW-0862">Zinc</keyword>
<dbReference type="PROSITE" id="PS50865">
    <property type="entry name" value="ZF_MYND_2"/>
    <property type="match status" value="1"/>
</dbReference>
<dbReference type="GO" id="GO:0008270">
    <property type="term" value="F:zinc ion binding"/>
    <property type="evidence" value="ECO:0007669"/>
    <property type="project" value="UniProtKB-KW"/>
</dbReference>
<proteinExistence type="predicted"/>
<dbReference type="Proteomes" id="UP000807353">
    <property type="component" value="Unassembled WGS sequence"/>
</dbReference>